<accession>A0A7X1PNK7</accession>
<feature type="region of interest" description="Disordered" evidence="1">
    <location>
        <begin position="73"/>
        <end position="105"/>
    </location>
</feature>
<reference evidence="2 3" key="1">
    <citation type="submission" date="2019-10" db="EMBL/GenBank/DDBJ databases">
        <title>Pseudomonas dajingensis sp. nov., isolated from the profound head ulcers of farmed Murray cod (Maccullochella peelii peelii).</title>
        <authorList>
            <person name="Liu Y."/>
        </authorList>
    </citation>
    <scope>NUCLEOTIDE SEQUENCE [LARGE SCALE GENOMIC DNA]</scope>
    <source>
        <strain evidence="2 3">MC042</strain>
    </source>
</reference>
<organism evidence="2 3">
    <name type="scientific">Pseudomonas piscis</name>
    <dbReference type="NCBI Taxonomy" id="2614538"/>
    <lineage>
        <taxon>Bacteria</taxon>
        <taxon>Pseudomonadati</taxon>
        <taxon>Pseudomonadota</taxon>
        <taxon>Gammaproteobacteria</taxon>
        <taxon>Pseudomonadales</taxon>
        <taxon>Pseudomonadaceae</taxon>
        <taxon>Pseudomonas</taxon>
    </lineage>
</organism>
<dbReference type="EMBL" id="WHUV01000003">
    <property type="protein sequence ID" value="MQA55521.1"/>
    <property type="molecule type" value="Genomic_DNA"/>
</dbReference>
<feature type="region of interest" description="Disordered" evidence="1">
    <location>
        <begin position="144"/>
        <end position="171"/>
    </location>
</feature>
<comment type="caution">
    <text evidence="2">The sequence shown here is derived from an EMBL/GenBank/DDBJ whole genome shotgun (WGS) entry which is preliminary data.</text>
</comment>
<sequence>MFVNAQTSVSVQPTARTDMDPTTAAASALYSGMLQQAQQSVTVPATQSNQQQVNNVDDNVNAAFAKTRVLLQQATPPTANTPQANSATQSDALSDFKDYMSKSPEQRLRDNILKELGLTEEDLKNLPPERQMAINQEITQRMQDKVKLTKEEQQQSKDSVKPLEEKFLASL</sequence>
<protein>
    <submittedName>
        <fullName evidence="2">Uncharacterized protein</fullName>
    </submittedName>
</protein>
<dbReference type="RefSeq" id="WP_152898582.1">
    <property type="nucleotide sequence ID" value="NZ_WHUV01000003.1"/>
</dbReference>
<feature type="compositionally biased region" description="Polar residues" evidence="1">
    <location>
        <begin position="73"/>
        <end position="92"/>
    </location>
</feature>
<dbReference type="Proteomes" id="UP000486534">
    <property type="component" value="Unassembled WGS sequence"/>
</dbReference>
<evidence type="ECO:0000313" key="2">
    <source>
        <dbReference type="EMBL" id="MQA55521.1"/>
    </source>
</evidence>
<dbReference type="AlphaFoldDB" id="A0A7X1PNK7"/>
<evidence type="ECO:0000313" key="3">
    <source>
        <dbReference type="Proteomes" id="UP000486534"/>
    </source>
</evidence>
<name>A0A7X1PNK7_9PSED</name>
<feature type="compositionally biased region" description="Basic and acidic residues" evidence="1">
    <location>
        <begin position="94"/>
        <end position="105"/>
    </location>
</feature>
<evidence type="ECO:0000256" key="1">
    <source>
        <dbReference type="SAM" id="MobiDB-lite"/>
    </source>
</evidence>
<proteinExistence type="predicted"/>
<gene>
    <name evidence="2" type="ORF">GDH07_19565</name>
</gene>